<name>A0AAW1W8Z9_RUBAR</name>
<gene>
    <name evidence="2" type="ORF">M0R45_028393</name>
</gene>
<proteinExistence type="predicted"/>
<dbReference type="AlphaFoldDB" id="A0AAW1W8Z9"/>
<dbReference type="Proteomes" id="UP001457282">
    <property type="component" value="Unassembled WGS sequence"/>
</dbReference>
<feature type="compositionally biased region" description="Basic and acidic residues" evidence="1">
    <location>
        <begin position="1"/>
        <end position="12"/>
    </location>
</feature>
<evidence type="ECO:0000256" key="1">
    <source>
        <dbReference type="SAM" id="MobiDB-lite"/>
    </source>
</evidence>
<dbReference type="EMBL" id="JBEDUW010000006">
    <property type="protein sequence ID" value="KAK9919817.1"/>
    <property type="molecule type" value="Genomic_DNA"/>
</dbReference>
<reference evidence="2 3" key="1">
    <citation type="journal article" date="2023" name="G3 (Bethesda)">
        <title>A chromosome-length genome assembly and annotation of blackberry (Rubus argutus, cv. 'Hillquist').</title>
        <authorList>
            <person name="Bruna T."/>
            <person name="Aryal R."/>
            <person name="Dudchenko O."/>
            <person name="Sargent D.J."/>
            <person name="Mead D."/>
            <person name="Buti M."/>
            <person name="Cavallini A."/>
            <person name="Hytonen T."/>
            <person name="Andres J."/>
            <person name="Pham M."/>
            <person name="Weisz D."/>
            <person name="Mascagni F."/>
            <person name="Usai G."/>
            <person name="Natali L."/>
            <person name="Bassil N."/>
            <person name="Fernandez G.E."/>
            <person name="Lomsadze A."/>
            <person name="Armour M."/>
            <person name="Olukolu B."/>
            <person name="Poorten T."/>
            <person name="Britton C."/>
            <person name="Davik J."/>
            <person name="Ashrafi H."/>
            <person name="Aiden E.L."/>
            <person name="Borodovsky M."/>
            <person name="Worthington M."/>
        </authorList>
    </citation>
    <scope>NUCLEOTIDE SEQUENCE [LARGE SCALE GENOMIC DNA]</scope>
    <source>
        <strain evidence="2">PI 553951</strain>
    </source>
</reference>
<organism evidence="2 3">
    <name type="scientific">Rubus argutus</name>
    <name type="common">Southern blackberry</name>
    <dbReference type="NCBI Taxonomy" id="59490"/>
    <lineage>
        <taxon>Eukaryota</taxon>
        <taxon>Viridiplantae</taxon>
        <taxon>Streptophyta</taxon>
        <taxon>Embryophyta</taxon>
        <taxon>Tracheophyta</taxon>
        <taxon>Spermatophyta</taxon>
        <taxon>Magnoliopsida</taxon>
        <taxon>eudicotyledons</taxon>
        <taxon>Gunneridae</taxon>
        <taxon>Pentapetalae</taxon>
        <taxon>rosids</taxon>
        <taxon>fabids</taxon>
        <taxon>Rosales</taxon>
        <taxon>Rosaceae</taxon>
        <taxon>Rosoideae</taxon>
        <taxon>Rosoideae incertae sedis</taxon>
        <taxon>Rubus</taxon>
    </lineage>
</organism>
<accession>A0AAW1W8Z9</accession>
<keyword evidence="3" id="KW-1185">Reference proteome</keyword>
<comment type="caution">
    <text evidence="2">The sequence shown here is derived from an EMBL/GenBank/DDBJ whole genome shotgun (WGS) entry which is preliminary data.</text>
</comment>
<sequence length="149" mass="17541">MKRSFFDPEPEPRKKKSSKKVKKAEADPLKLKRHEDALVLLQNLQTLEDYEPFKSFEREMEQIQSKAKLVKGFTVGGDPTTLGELESNLYDTKSSIQRLVLNEIDNLPMDELRIDRAKKWKIEEIVKDFRVIVNEFMPSWKTARKSWKT</sequence>
<evidence type="ECO:0000313" key="3">
    <source>
        <dbReference type="Proteomes" id="UP001457282"/>
    </source>
</evidence>
<feature type="compositionally biased region" description="Basic residues" evidence="1">
    <location>
        <begin position="13"/>
        <end position="22"/>
    </location>
</feature>
<evidence type="ECO:0000313" key="2">
    <source>
        <dbReference type="EMBL" id="KAK9919817.1"/>
    </source>
</evidence>
<feature type="region of interest" description="Disordered" evidence="1">
    <location>
        <begin position="1"/>
        <end position="27"/>
    </location>
</feature>
<protein>
    <submittedName>
        <fullName evidence="2">Uncharacterized protein</fullName>
    </submittedName>
</protein>